<evidence type="ECO:0000256" key="1">
    <source>
        <dbReference type="SAM" id="MobiDB-lite"/>
    </source>
</evidence>
<evidence type="ECO:0000313" key="2">
    <source>
        <dbReference type="EMBL" id="RPA74433.1"/>
    </source>
</evidence>
<dbReference type="Proteomes" id="UP000275078">
    <property type="component" value="Unassembled WGS sequence"/>
</dbReference>
<gene>
    <name evidence="2" type="ORF">BJ508DRAFT_340180</name>
</gene>
<proteinExistence type="predicted"/>
<sequence>MQAAISEADSSTLIKDLRGLFDSDLHYDPSSATDIPLGSDHEDTDEDTDEDTCNVVEETLYSRYHGLVKEFRQCTDEKRLTAIAETFERLIRSTKKDFSVLVAHSQKIWYLHKLAEQHTSVLTGLHEELIEFDNYVLYPILGELKKLGQAINQLEPTLDLDKRKMEKANYLQAVFDEEDGPPGEAHIFKARNQWDAVYADEEVEANLQRLRVLLLLKMKRLLRKAAPGEKGDRRTMEPNCETGGIDLHGSGAFKIAIRDLRAVHATEAVHFRSNLVRVKAILSFWDGLQSQMRTCIALSSSNDMKQRENASEPSLPHFQDLINEGEHFTVELRKDIENLRLKDRVDEELRVRHLLQDEEIERAGKEKPKKWTDRFKKCLQSGSKAANP</sequence>
<organism evidence="2 3">
    <name type="scientific">Ascobolus immersus RN42</name>
    <dbReference type="NCBI Taxonomy" id="1160509"/>
    <lineage>
        <taxon>Eukaryota</taxon>
        <taxon>Fungi</taxon>
        <taxon>Dikarya</taxon>
        <taxon>Ascomycota</taxon>
        <taxon>Pezizomycotina</taxon>
        <taxon>Pezizomycetes</taxon>
        <taxon>Pezizales</taxon>
        <taxon>Ascobolaceae</taxon>
        <taxon>Ascobolus</taxon>
    </lineage>
</organism>
<protein>
    <submittedName>
        <fullName evidence="2">Uncharacterized protein</fullName>
    </submittedName>
</protein>
<dbReference type="EMBL" id="ML119790">
    <property type="protein sequence ID" value="RPA74433.1"/>
    <property type="molecule type" value="Genomic_DNA"/>
</dbReference>
<name>A0A3N4HKR2_ASCIM</name>
<evidence type="ECO:0000313" key="3">
    <source>
        <dbReference type="Proteomes" id="UP000275078"/>
    </source>
</evidence>
<feature type="region of interest" description="Disordered" evidence="1">
    <location>
        <begin position="31"/>
        <end position="50"/>
    </location>
</feature>
<keyword evidence="3" id="KW-1185">Reference proteome</keyword>
<accession>A0A3N4HKR2</accession>
<dbReference type="AlphaFoldDB" id="A0A3N4HKR2"/>
<reference evidence="2 3" key="1">
    <citation type="journal article" date="2018" name="Nat. Ecol. Evol.">
        <title>Pezizomycetes genomes reveal the molecular basis of ectomycorrhizal truffle lifestyle.</title>
        <authorList>
            <person name="Murat C."/>
            <person name="Payen T."/>
            <person name="Noel B."/>
            <person name="Kuo A."/>
            <person name="Morin E."/>
            <person name="Chen J."/>
            <person name="Kohler A."/>
            <person name="Krizsan K."/>
            <person name="Balestrini R."/>
            <person name="Da Silva C."/>
            <person name="Montanini B."/>
            <person name="Hainaut M."/>
            <person name="Levati E."/>
            <person name="Barry K.W."/>
            <person name="Belfiori B."/>
            <person name="Cichocki N."/>
            <person name="Clum A."/>
            <person name="Dockter R.B."/>
            <person name="Fauchery L."/>
            <person name="Guy J."/>
            <person name="Iotti M."/>
            <person name="Le Tacon F."/>
            <person name="Lindquist E.A."/>
            <person name="Lipzen A."/>
            <person name="Malagnac F."/>
            <person name="Mello A."/>
            <person name="Molinier V."/>
            <person name="Miyauchi S."/>
            <person name="Poulain J."/>
            <person name="Riccioni C."/>
            <person name="Rubini A."/>
            <person name="Sitrit Y."/>
            <person name="Splivallo R."/>
            <person name="Traeger S."/>
            <person name="Wang M."/>
            <person name="Zifcakova L."/>
            <person name="Wipf D."/>
            <person name="Zambonelli A."/>
            <person name="Paolocci F."/>
            <person name="Nowrousian M."/>
            <person name="Ottonello S."/>
            <person name="Baldrian P."/>
            <person name="Spatafora J.W."/>
            <person name="Henrissat B."/>
            <person name="Nagy L.G."/>
            <person name="Aury J.M."/>
            <person name="Wincker P."/>
            <person name="Grigoriev I.V."/>
            <person name="Bonfante P."/>
            <person name="Martin F.M."/>
        </authorList>
    </citation>
    <scope>NUCLEOTIDE SEQUENCE [LARGE SCALE GENOMIC DNA]</scope>
    <source>
        <strain evidence="2 3">RN42</strain>
    </source>
</reference>